<evidence type="ECO:0000259" key="4">
    <source>
        <dbReference type="Pfam" id="PF25317"/>
    </source>
</evidence>
<accession>A0ABM8ZPS0</accession>
<dbReference type="RefSeq" id="WP_237464076.1">
    <property type="nucleotide sequence ID" value="NZ_CAKLDI010000001.1"/>
</dbReference>
<dbReference type="InterPro" id="IPR003488">
    <property type="entry name" value="DprA"/>
</dbReference>
<organism evidence="5 6">
    <name type="scientific">Vibrio stylophorae</name>
    <dbReference type="NCBI Taxonomy" id="659351"/>
    <lineage>
        <taxon>Bacteria</taxon>
        <taxon>Pseudomonadati</taxon>
        <taxon>Pseudomonadota</taxon>
        <taxon>Gammaproteobacteria</taxon>
        <taxon>Vibrionales</taxon>
        <taxon>Vibrionaceae</taxon>
        <taxon>Vibrio</taxon>
    </lineage>
</organism>
<feature type="domain" description="Smf/DprA SLOG" evidence="2">
    <location>
        <begin position="76"/>
        <end position="284"/>
    </location>
</feature>
<dbReference type="Pfam" id="PF25317">
    <property type="entry name" value="SAM_SMF"/>
    <property type="match status" value="1"/>
</dbReference>
<protein>
    <recommendedName>
        <fullName evidence="7">DNA-protecting protein DprA</fullName>
    </recommendedName>
</protein>
<evidence type="ECO:0000313" key="5">
    <source>
        <dbReference type="EMBL" id="CAH0532277.1"/>
    </source>
</evidence>
<gene>
    <name evidence="5" type="ORF">VST7929_00089</name>
</gene>
<dbReference type="Proteomes" id="UP000838672">
    <property type="component" value="Unassembled WGS sequence"/>
</dbReference>
<dbReference type="EMBL" id="CAKLDI010000001">
    <property type="protein sequence ID" value="CAH0532277.1"/>
    <property type="molecule type" value="Genomic_DNA"/>
</dbReference>
<dbReference type="Pfam" id="PF02481">
    <property type="entry name" value="DNA_processg_A"/>
    <property type="match status" value="1"/>
</dbReference>
<name>A0ABM8ZPS0_9VIBR</name>
<evidence type="ECO:0008006" key="7">
    <source>
        <dbReference type="Google" id="ProtNLM"/>
    </source>
</evidence>
<dbReference type="SUPFAM" id="SSF102405">
    <property type="entry name" value="MCP/YpsA-like"/>
    <property type="match status" value="1"/>
</dbReference>
<evidence type="ECO:0000259" key="3">
    <source>
        <dbReference type="Pfam" id="PF17782"/>
    </source>
</evidence>
<proteinExistence type="inferred from homology"/>
<keyword evidence="6" id="KW-1185">Reference proteome</keyword>
<dbReference type="PANTHER" id="PTHR43022:SF1">
    <property type="entry name" value="PROTEIN SMF"/>
    <property type="match status" value="1"/>
</dbReference>
<comment type="similarity">
    <text evidence="1">Belongs to the DprA/Smf family.</text>
</comment>
<dbReference type="InterPro" id="IPR041614">
    <property type="entry name" value="DprA_WH"/>
</dbReference>
<dbReference type="PANTHER" id="PTHR43022">
    <property type="entry name" value="PROTEIN SMF"/>
    <property type="match status" value="1"/>
</dbReference>
<dbReference type="Gene3D" id="1.10.10.10">
    <property type="entry name" value="Winged helix-like DNA-binding domain superfamily/Winged helix DNA-binding domain"/>
    <property type="match status" value="1"/>
</dbReference>
<dbReference type="Gene3D" id="3.40.50.450">
    <property type="match status" value="1"/>
</dbReference>
<dbReference type="Pfam" id="PF17782">
    <property type="entry name" value="WHD_DprA"/>
    <property type="match status" value="1"/>
</dbReference>
<evidence type="ECO:0000313" key="6">
    <source>
        <dbReference type="Proteomes" id="UP000838672"/>
    </source>
</evidence>
<dbReference type="InterPro" id="IPR036388">
    <property type="entry name" value="WH-like_DNA-bd_sf"/>
</dbReference>
<reference evidence="5" key="1">
    <citation type="submission" date="2021-11" db="EMBL/GenBank/DDBJ databases">
        <authorList>
            <person name="Rodrigo-Torres L."/>
            <person name="Arahal R. D."/>
            <person name="Lucena T."/>
        </authorList>
    </citation>
    <scope>NUCLEOTIDE SEQUENCE</scope>
    <source>
        <strain evidence="5">CECT 7929</strain>
    </source>
</reference>
<dbReference type="NCBIfam" id="TIGR00732">
    <property type="entry name" value="dprA"/>
    <property type="match status" value="1"/>
</dbReference>
<evidence type="ECO:0000256" key="1">
    <source>
        <dbReference type="ARBA" id="ARBA00006525"/>
    </source>
</evidence>
<dbReference type="InterPro" id="IPR057666">
    <property type="entry name" value="DrpA_SLOG"/>
</dbReference>
<feature type="domain" description="Smf/DprA SAM" evidence="4">
    <location>
        <begin position="1"/>
        <end position="67"/>
    </location>
</feature>
<feature type="domain" description="DprA winged helix" evidence="3">
    <location>
        <begin position="319"/>
        <end position="365"/>
    </location>
</feature>
<sequence length="374" mass="40009">MADLTAWLTLYTAPRIGAVSFHRLLEKHSPEFWCLQSDDFLAQAGLTQPQIQAIRQPNKALIDACLHWAAQPHCHLLHYDHPLYPALLKETVAAPPLLFVQGDPQILALPQIAIVGSRSASADGRAQAFHFAQGLAEQGIVVTSGLALGVDGQAHRGALAANGLTVAVMGTGLNQIYPARHRSLAAEIIESGALVSEFLPNQAPVAHNFPRRNRVISGLSRGVLVLEAAARSGSLITARYALEQNRDVFAVPGHIHNPLSQGPNQLIKQGAYLVEHVDDIVQQMSNLVVPDLHRNSPAPQAQGGGIICTAKPAELLPFAKLLDTLGDTATPVDQIAERSGLPVHEVMGQLLELELLGAVSMLDGGYILTRSCKS</sequence>
<comment type="caution">
    <text evidence="5">The sequence shown here is derived from an EMBL/GenBank/DDBJ whole genome shotgun (WGS) entry which is preliminary data.</text>
</comment>
<dbReference type="InterPro" id="IPR057338">
    <property type="entry name" value="DprA_SAM"/>
</dbReference>
<evidence type="ECO:0000259" key="2">
    <source>
        <dbReference type="Pfam" id="PF02481"/>
    </source>
</evidence>